<evidence type="ECO:0000313" key="2">
    <source>
        <dbReference type="Proteomes" id="UP001341840"/>
    </source>
</evidence>
<protein>
    <submittedName>
        <fullName evidence="1">Uncharacterized protein</fullName>
    </submittedName>
</protein>
<sequence length="152" mass="17068">MAIESGIEVLELSITGGSVGKWYNLPLSLTEAKSLTKLVLNNPLSIRDPQGSRTYRVKSLSLHGLQKLKGAKVRGILEVNIDAPNLENLCYRAPGDRDASFKLNLDSCTNLKCLSLWYLRSPNKWLLELLYKIPFLESLILHKCSLSERIDI</sequence>
<dbReference type="SUPFAM" id="SSF52047">
    <property type="entry name" value="RNI-like"/>
    <property type="match status" value="1"/>
</dbReference>
<reference evidence="1 2" key="1">
    <citation type="journal article" date="2023" name="Plants (Basel)">
        <title>Bridging the Gap: Combining Genomics and Transcriptomics Approaches to Understand Stylosanthes scabra, an Orphan Legume from the Brazilian Caatinga.</title>
        <authorList>
            <person name="Ferreira-Neto J.R.C."/>
            <person name="da Silva M.D."/>
            <person name="Binneck E."/>
            <person name="de Melo N.F."/>
            <person name="da Silva R.H."/>
            <person name="de Melo A.L.T.M."/>
            <person name="Pandolfi V."/>
            <person name="Bustamante F.O."/>
            <person name="Brasileiro-Vidal A.C."/>
            <person name="Benko-Iseppon A.M."/>
        </authorList>
    </citation>
    <scope>NUCLEOTIDE SEQUENCE [LARGE SCALE GENOMIC DNA]</scope>
    <source>
        <tissue evidence="1">Leaves</tissue>
    </source>
</reference>
<comment type="caution">
    <text evidence="1">The sequence shown here is derived from an EMBL/GenBank/DDBJ whole genome shotgun (WGS) entry which is preliminary data.</text>
</comment>
<proteinExistence type="predicted"/>
<dbReference type="EMBL" id="JASCZI010090836">
    <property type="protein sequence ID" value="MED6147027.1"/>
    <property type="molecule type" value="Genomic_DNA"/>
</dbReference>
<keyword evidence="2" id="KW-1185">Reference proteome</keyword>
<gene>
    <name evidence="1" type="ORF">PIB30_040135</name>
</gene>
<dbReference type="InterPro" id="IPR032675">
    <property type="entry name" value="LRR_dom_sf"/>
</dbReference>
<dbReference type="Proteomes" id="UP001341840">
    <property type="component" value="Unassembled WGS sequence"/>
</dbReference>
<accession>A0ABU6TE62</accession>
<name>A0ABU6TE62_9FABA</name>
<dbReference type="Gene3D" id="3.80.10.10">
    <property type="entry name" value="Ribonuclease Inhibitor"/>
    <property type="match status" value="1"/>
</dbReference>
<evidence type="ECO:0000313" key="1">
    <source>
        <dbReference type="EMBL" id="MED6147027.1"/>
    </source>
</evidence>
<organism evidence="1 2">
    <name type="scientific">Stylosanthes scabra</name>
    <dbReference type="NCBI Taxonomy" id="79078"/>
    <lineage>
        <taxon>Eukaryota</taxon>
        <taxon>Viridiplantae</taxon>
        <taxon>Streptophyta</taxon>
        <taxon>Embryophyta</taxon>
        <taxon>Tracheophyta</taxon>
        <taxon>Spermatophyta</taxon>
        <taxon>Magnoliopsida</taxon>
        <taxon>eudicotyledons</taxon>
        <taxon>Gunneridae</taxon>
        <taxon>Pentapetalae</taxon>
        <taxon>rosids</taxon>
        <taxon>fabids</taxon>
        <taxon>Fabales</taxon>
        <taxon>Fabaceae</taxon>
        <taxon>Papilionoideae</taxon>
        <taxon>50 kb inversion clade</taxon>
        <taxon>dalbergioids sensu lato</taxon>
        <taxon>Dalbergieae</taxon>
        <taxon>Pterocarpus clade</taxon>
        <taxon>Stylosanthes</taxon>
    </lineage>
</organism>